<dbReference type="GO" id="GO:0005829">
    <property type="term" value="C:cytosol"/>
    <property type="evidence" value="ECO:0007669"/>
    <property type="project" value="TreeGrafter"/>
</dbReference>
<dbReference type="SUPFAM" id="SSF56784">
    <property type="entry name" value="HAD-like"/>
    <property type="match status" value="1"/>
</dbReference>
<accession>A0A1I5HHM6</accession>
<evidence type="ECO:0000256" key="2">
    <source>
        <dbReference type="ARBA" id="ARBA00004818"/>
    </source>
</evidence>
<proteinExistence type="inferred from homology"/>
<dbReference type="AlphaFoldDB" id="A0A1I5HHM6"/>
<dbReference type="Pfam" id="PF00702">
    <property type="entry name" value="Hydrolase"/>
    <property type="match status" value="1"/>
</dbReference>
<organism evidence="5 6">
    <name type="scientific">Cohaesibacter marisflavi</name>
    <dbReference type="NCBI Taxonomy" id="655353"/>
    <lineage>
        <taxon>Bacteria</taxon>
        <taxon>Pseudomonadati</taxon>
        <taxon>Pseudomonadota</taxon>
        <taxon>Alphaproteobacteria</taxon>
        <taxon>Hyphomicrobiales</taxon>
        <taxon>Cohaesibacteraceae</taxon>
    </lineage>
</organism>
<dbReference type="InterPro" id="IPR023214">
    <property type="entry name" value="HAD_sf"/>
</dbReference>
<dbReference type="InterPro" id="IPR036412">
    <property type="entry name" value="HAD-like_sf"/>
</dbReference>
<dbReference type="SFLD" id="SFLDS00003">
    <property type="entry name" value="Haloacid_Dehalogenase"/>
    <property type="match status" value="1"/>
</dbReference>
<dbReference type="InterPro" id="IPR050155">
    <property type="entry name" value="HAD-like_hydrolase_sf"/>
</dbReference>
<dbReference type="InterPro" id="IPR006439">
    <property type="entry name" value="HAD-SF_hydro_IA"/>
</dbReference>
<keyword evidence="6" id="KW-1185">Reference proteome</keyword>
<reference evidence="5 6" key="1">
    <citation type="submission" date="2016-10" db="EMBL/GenBank/DDBJ databases">
        <authorList>
            <person name="de Groot N.N."/>
        </authorList>
    </citation>
    <scope>NUCLEOTIDE SEQUENCE [LARGE SCALE GENOMIC DNA]</scope>
    <source>
        <strain evidence="5 6">CGMCC 1.9157</strain>
    </source>
</reference>
<comment type="catalytic activity">
    <reaction evidence="1">
        <text>2-phosphoglycolate + H2O = glycolate + phosphate</text>
        <dbReference type="Rhea" id="RHEA:14369"/>
        <dbReference type="ChEBI" id="CHEBI:15377"/>
        <dbReference type="ChEBI" id="CHEBI:29805"/>
        <dbReference type="ChEBI" id="CHEBI:43474"/>
        <dbReference type="ChEBI" id="CHEBI:58033"/>
        <dbReference type="EC" id="3.1.3.18"/>
    </reaction>
</comment>
<evidence type="ECO:0000256" key="4">
    <source>
        <dbReference type="ARBA" id="ARBA00013078"/>
    </source>
</evidence>
<dbReference type="PRINTS" id="PR00413">
    <property type="entry name" value="HADHALOGNASE"/>
</dbReference>
<gene>
    <name evidence="5" type="ORF">SAMN04488056_106230</name>
</gene>
<dbReference type="Proteomes" id="UP000199236">
    <property type="component" value="Unassembled WGS sequence"/>
</dbReference>
<evidence type="ECO:0000313" key="5">
    <source>
        <dbReference type="EMBL" id="SFO47466.1"/>
    </source>
</evidence>
<comment type="similarity">
    <text evidence="3">Belongs to the HAD-like hydrolase superfamily. CbbY/CbbZ/Gph/YieH family.</text>
</comment>
<dbReference type="EMBL" id="FOVR01000006">
    <property type="protein sequence ID" value="SFO47466.1"/>
    <property type="molecule type" value="Genomic_DNA"/>
</dbReference>
<dbReference type="PANTHER" id="PTHR43434:SF1">
    <property type="entry name" value="PHOSPHOGLYCOLATE PHOSPHATASE"/>
    <property type="match status" value="1"/>
</dbReference>
<evidence type="ECO:0000256" key="1">
    <source>
        <dbReference type="ARBA" id="ARBA00000830"/>
    </source>
</evidence>
<dbReference type="GO" id="GO:0008967">
    <property type="term" value="F:phosphoglycolate phosphatase activity"/>
    <property type="evidence" value="ECO:0007669"/>
    <property type="project" value="UniProtKB-EC"/>
</dbReference>
<evidence type="ECO:0000313" key="6">
    <source>
        <dbReference type="Proteomes" id="UP000199236"/>
    </source>
</evidence>
<dbReference type="RefSeq" id="WP_210186747.1">
    <property type="nucleotide sequence ID" value="NZ_FOVR01000006.1"/>
</dbReference>
<dbReference type="NCBIfam" id="TIGR01509">
    <property type="entry name" value="HAD-SF-IA-v3"/>
    <property type="match status" value="1"/>
</dbReference>
<dbReference type="EC" id="3.1.3.18" evidence="4"/>
<name>A0A1I5HHM6_9HYPH</name>
<dbReference type="GO" id="GO:0006281">
    <property type="term" value="P:DNA repair"/>
    <property type="evidence" value="ECO:0007669"/>
    <property type="project" value="TreeGrafter"/>
</dbReference>
<protein>
    <recommendedName>
        <fullName evidence="4">phosphoglycolate phosphatase</fullName>
        <ecNumber evidence="4">3.1.3.18</ecNumber>
    </recommendedName>
</protein>
<dbReference type="SFLD" id="SFLDG01129">
    <property type="entry name" value="C1.5:_HAD__Beta-PGM__Phosphata"/>
    <property type="match status" value="1"/>
</dbReference>
<dbReference type="Gene3D" id="3.40.50.1000">
    <property type="entry name" value="HAD superfamily/HAD-like"/>
    <property type="match status" value="1"/>
</dbReference>
<dbReference type="Gene3D" id="1.10.150.240">
    <property type="entry name" value="Putative phosphatase, domain 2"/>
    <property type="match status" value="1"/>
</dbReference>
<comment type="pathway">
    <text evidence="2">Organic acid metabolism; glycolate biosynthesis; glycolate from 2-phosphoglycolate: step 1/1.</text>
</comment>
<sequence>MFPALVIFDCDGVLVDSETPANEVLVANLARHGMTLTIEEAERKFVGGTLQTEFETLKAMGADLPDDWCMEYRKELHGRLREGVEPIAGVIAVLDLLDEKGVPYCVASNGSDEKMSITLGQTGLWERFDGRRFSARTIGIAKPEPGLYLAAAEAMGVTADQCVVIEDSASGALAAQRAGMLCFGYAPKGTGQALAAHGARIFRDMSQLPELLNQHGEG</sequence>
<evidence type="ECO:0000256" key="3">
    <source>
        <dbReference type="ARBA" id="ARBA00006171"/>
    </source>
</evidence>
<dbReference type="PANTHER" id="PTHR43434">
    <property type="entry name" value="PHOSPHOGLYCOLATE PHOSPHATASE"/>
    <property type="match status" value="1"/>
</dbReference>
<dbReference type="InterPro" id="IPR023198">
    <property type="entry name" value="PGP-like_dom2"/>
</dbReference>
<dbReference type="STRING" id="655353.SAMN04488056_106230"/>